<dbReference type="SMART" id="SM00674">
    <property type="entry name" value="CENPB"/>
    <property type="match status" value="1"/>
</dbReference>
<dbReference type="InterPro" id="IPR036397">
    <property type="entry name" value="RNaseH_sf"/>
</dbReference>
<dbReference type="Proteomes" id="UP000637239">
    <property type="component" value="Chromosome 1"/>
</dbReference>
<keyword evidence="4" id="KW-1185">Reference proteome</keyword>
<dbReference type="EMBL" id="AP024416">
    <property type="protein sequence ID" value="BCR84053.1"/>
    <property type="molecule type" value="Genomic_DNA"/>
</dbReference>
<sequence length="365" mass="41746">MTRLDGTVSRQHTIANCRKLSNTEEESLKNWILDMDKRGLPLQVSNVRHLAQLLLSARSKPSKDISISEKWVSRFIQRHPELKFKYTRQYDYQRVKCEDPELIKGWFNRVQETILRYGIAEQDIYNMDETGFQMGVASTAKVICGSETRDSHAKSIQPGNREWITIIIAINASGHALPPQIIMAGKKYQSQWYSAIPKEYRISLSDDGWTNDILGFEWLQEMFEKHTASQTAGRYRLLILDGHSSHATASFDQFCTERRIIPLYMPPHSSHLLQPLDISCFAPFKHYYGQKVREMAENDIHAIDKQDFISIYSSIHGRAFSKGNILSAFAAAGLIPFKPERVLAKLNIKTPTPPSSSSSNQSFYL</sequence>
<evidence type="ECO:0000313" key="3">
    <source>
        <dbReference type="EMBL" id="BCR84053.1"/>
    </source>
</evidence>
<dbReference type="Gene3D" id="3.30.420.10">
    <property type="entry name" value="Ribonuclease H-like superfamily/Ribonuclease H"/>
    <property type="match status" value="1"/>
</dbReference>
<dbReference type="InterPro" id="IPR006600">
    <property type="entry name" value="HTH_CenpB_DNA-bd_dom"/>
</dbReference>
<dbReference type="RefSeq" id="XP_043132575.1">
    <property type="nucleotide sequence ID" value="XM_043276026.1"/>
</dbReference>
<reference evidence="3" key="2">
    <citation type="submission" date="2021-02" db="EMBL/GenBank/DDBJ databases">
        <title>Aspergillus chevalieri M1 genome sequence.</title>
        <authorList>
            <person name="Kadooka C."/>
            <person name="Mori K."/>
            <person name="Futagami T."/>
        </authorList>
    </citation>
    <scope>NUCLEOTIDE SEQUENCE</scope>
    <source>
        <strain evidence="3">M1</strain>
    </source>
</reference>
<accession>A0A7R7VHR4</accession>
<dbReference type="InterPro" id="IPR050863">
    <property type="entry name" value="CenT-Element_Derived"/>
</dbReference>
<feature type="domain" description="HTH CENPB-type" evidence="2">
    <location>
        <begin position="12"/>
        <end position="85"/>
    </location>
</feature>
<dbReference type="Pfam" id="PF03221">
    <property type="entry name" value="HTH_Tnp_Tc5"/>
    <property type="match status" value="1"/>
</dbReference>
<dbReference type="PANTHER" id="PTHR19303">
    <property type="entry name" value="TRANSPOSON"/>
    <property type="match status" value="1"/>
</dbReference>
<dbReference type="InterPro" id="IPR004875">
    <property type="entry name" value="DDE_SF_endonuclease_dom"/>
</dbReference>
<evidence type="ECO:0000256" key="1">
    <source>
        <dbReference type="ARBA" id="ARBA00023125"/>
    </source>
</evidence>
<dbReference type="GeneID" id="66978412"/>
<dbReference type="PROSITE" id="PS51253">
    <property type="entry name" value="HTH_CENPB"/>
    <property type="match status" value="1"/>
</dbReference>
<dbReference type="AlphaFoldDB" id="A0A7R7VHR4"/>
<evidence type="ECO:0000313" key="4">
    <source>
        <dbReference type="Proteomes" id="UP000637239"/>
    </source>
</evidence>
<name>A0A7R7VHR4_ASPCH</name>
<dbReference type="KEGG" id="ache:ACHE_11455A"/>
<gene>
    <name evidence="3" type="ORF">ACHE_11455A</name>
</gene>
<dbReference type="GO" id="GO:0003677">
    <property type="term" value="F:DNA binding"/>
    <property type="evidence" value="ECO:0007669"/>
    <property type="project" value="UniProtKB-KW"/>
</dbReference>
<dbReference type="PANTHER" id="PTHR19303:SF74">
    <property type="entry name" value="POGO TRANSPOSABLE ELEMENT WITH KRAB DOMAIN"/>
    <property type="match status" value="1"/>
</dbReference>
<dbReference type="GO" id="GO:0005634">
    <property type="term" value="C:nucleus"/>
    <property type="evidence" value="ECO:0007669"/>
    <property type="project" value="TreeGrafter"/>
</dbReference>
<keyword evidence="1" id="KW-0238">DNA-binding</keyword>
<dbReference type="Pfam" id="PF03184">
    <property type="entry name" value="DDE_1"/>
    <property type="match status" value="1"/>
</dbReference>
<protein>
    <recommendedName>
        <fullName evidence="2">HTH CENPB-type domain-containing protein</fullName>
    </recommendedName>
</protein>
<evidence type="ECO:0000259" key="2">
    <source>
        <dbReference type="PROSITE" id="PS51253"/>
    </source>
</evidence>
<reference evidence="3" key="1">
    <citation type="submission" date="2021-01" db="EMBL/GenBank/DDBJ databases">
        <authorList>
            <consortium name="Aspergillus chevalieri M1 genome sequencing consortium"/>
            <person name="Kazuki M."/>
            <person name="Futagami T."/>
        </authorList>
    </citation>
    <scope>NUCLEOTIDE SEQUENCE</scope>
    <source>
        <strain evidence="3">M1</strain>
    </source>
</reference>
<proteinExistence type="predicted"/>
<organism evidence="3 4">
    <name type="scientific">Aspergillus chevalieri</name>
    <name type="common">Eurotium chevalieri</name>
    <dbReference type="NCBI Taxonomy" id="182096"/>
    <lineage>
        <taxon>Eukaryota</taxon>
        <taxon>Fungi</taxon>
        <taxon>Dikarya</taxon>
        <taxon>Ascomycota</taxon>
        <taxon>Pezizomycotina</taxon>
        <taxon>Eurotiomycetes</taxon>
        <taxon>Eurotiomycetidae</taxon>
        <taxon>Eurotiales</taxon>
        <taxon>Aspergillaceae</taxon>
        <taxon>Aspergillus</taxon>
        <taxon>Aspergillus subgen. Aspergillus</taxon>
    </lineage>
</organism>